<gene>
    <name evidence="3" type="ORF">SAMN04488052_11466</name>
</gene>
<organism evidence="3 4">
    <name type="scientific">Aquisalimonas asiatica</name>
    <dbReference type="NCBI Taxonomy" id="406100"/>
    <lineage>
        <taxon>Bacteria</taxon>
        <taxon>Pseudomonadati</taxon>
        <taxon>Pseudomonadota</taxon>
        <taxon>Gammaproteobacteria</taxon>
        <taxon>Chromatiales</taxon>
        <taxon>Ectothiorhodospiraceae</taxon>
        <taxon>Aquisalimonas</taxon>
    </lineage>
</organism>
<feature type="region of interest" description="Disordered" evidence="1">
    <location>
        <begin position="78"/>
        <end position="104"/>
    </location>
</feature>
<evidence type="ECO:0000256" key="1">
    <source>
        <dbReference type="SAM" id="MobiDB-lite"/>
    </source>
</evidence>
<dbReference type="AlphaFoldDB" id="A0A1H8VQT0"/>
<dbReference type="EMBL" id="FOEG01000014">
    <property type="protein sequence ID" value="SEP17786.1"/>
    <property type="molecule type" value="Genomic_DNA"/>
</dbReference>
<name>A0A1H8VQT0_9GAMM</name>
<keyword evidence="2" id="KW-0472">Membrane</keyword>
<feature type="compositionally biased region" description="Basic and acidic residues" evidence="1">
    <location>
        <begin position="78"/>
        <end position="95"/>
    </location>
</feature>
<keyword evidence="2" id="KW-1133">Transmembrane helix</keyword>
<protein>
    <submittedName>
        <fullName evidence="3">Integrating conjugative element protein, PFL_4705 family</fullName>
    </submittedName>
</protein>
<keyword evidence="4" id="KW-1185">Reference proteome</keyword>
<keyword evidence="2" id="KW-0812">Transmembrane</keyword>
<accession>A0A1H8VQT0</accession>
<evidence type="ECO:0000313" key="4">
    <source>
        <dbReference type="Proteomes" id="UP000199657"/>
    </source>
</evidence>
<proteinExistence type="predicted"/>
<dbReference type="NCBIfam" id="TIGR03752">
    <property type="entry name" value="conj_TIGR03752"/>
    <property type="match status" value="1"/>
</dbReference>
<feature type="region of interest" description="Disordered" evidence="1">
    <location>
        <begin position="31"/>
        <end position="52"/>
    </location>
</feature>
<feature type="transmembrane region" description="Helical" evidence="2">
    <location>
        <begin position="9"/>
        <end position="26"/>
    </location>
</feature>
<dbReference type="InterPro" id="IPR021207">
    <property type="entry name" value="Integr_conj_element_PFL4705"/>
</dbReference>
<dbReference type="Proteomes" id="UP000199657">
    <property type="component" value="Unassembled WGS sequence"/>
</dbReference>
<sequence>MVSVKSNRLLPIIFGVVVLATLFVVLRSGGDDAGGAGAEPMDEVPTVERPDTDTQADTIRTLAAEQRQLQGELEALREENRQLRRERERAEREAVEADEASDQQRGRLAEMLERIDRLSSRVEEIGDGGDDDPDDDGMVPGTDIPVGLGIGEDDTLPDPDRTAAVPDGAVAQETELQWVEPVALDAGGSDRDAAEGGVLAQGRAVVEEAGGDEPTVADEVREARARALERAHVGQVAEFGDREEEPRYTVPRNSTLMGSTAMTALVGRIPRQGTVEDPAPFKVVVGENNLAANDIRIPGIEGMIFAGHAMGDWTLSCVRGEVESVTAVFEDGTVRTLPDPEGSEDETIGWISNDRGVPCIAGERISNAQAYLTQATTLAAAQAGAEAAAAAQTTTQVGQEGFTQQIVTGETGEFMAGRAASGAIEEVVDWLRARQDAHFDAVYAPAGERVAVHIDRELAIDYEIDGRRVSHEDFMRQGDGARRRLD</sequence>
<evidence type="ECO:0000256" key="2">
    <source>
        <dbReference type="SAM" id="Phobius"/>
    </source>
</evidence>
<evidence type="ECO:0000313" key="3">
    <source>
        <dbReference type="EMBL" id="SEP17786.1"/>
    </source>
</evidence>
<reference evidence="3 4" key="1">
    <citation type="submission" date="2016-10" db="EMBL/GenBank/DDBJ databases">
        <authorList>
            <person name="de Groot N.N."/>
        </authorList>
    </citation>
    <scope>NUCLEOTIDE SEQUENCE [LARGE SCALE GENOMIC DNA]</scope>
    <source>
        <strain evidence="3 4">CGMCC 1.6291</strain>
    </source>
</reference>
<dbReference type="STRING" id="406100.SAMN04488052_11466"/>